<evidence type="ECO:0000313" key="2">
    <source>
        <dbReference type="Proteomes" id="UP000092584"/>
    </source>
</evidence>
<sequence length="179" mass="19178">MKKINFIICLCISAILVSCGDDNSDERLLLTNANVQGTYQIGDFSQIINETATSSTGANVNLSTTTNVGDIYSLDIVMNENGTYTASGQYTLDFITKPNGSAQVSGSSIVDVEDLGNFTISSLDNTITFTPSTSLEDQFLLGTYSVILLNSTTLSLVQEVENSNGSINMSTKTSYSFIK</sequence>
<dbReference type="OrthoDB" id="1445355at2"/>
<dbReference type="Proteomes" id="UP000092584">
    <property type="component" value="Unassembled WGS sequence"/>
</dbReference>
<organism evidence="1 2">
    <name type="scientific">Polaribacter vadi</name>
    <dbReference type="NCBI Taxonomy" id="1774273"/>
    <lineage>
        <taxon>Bacteria</taxon>
        <taxon>Pseudomonadati</taxon>
        <taxon>Bacteroidota</taxon>
        <taxon>Flavobacteriia</taxon>
        <taxon>Flavobacteriales</taxon>
        <taxon>Flavobacteriaceae</taxon>
    </lineage>
</organism>
<name>A0A1B8TTB8_9FLAO</name>
<comment type="caution">
    <text evidence="1">The sequence shown here is derived from an EMBL/GenBank/DDBJ whole genome shotgun (WGS) entry which is preliminary data.</text>
</comment>
<dbReference type="EMBL" id="LSFM01000023">
    <property type="protein sequence ID" value="OBY62897.1"/>
    <property type="molecule type" value="Genomic_DNA"/>
</dbReference>
<evidence type="ECO:0008006" key="3">
    <source>
        <dbReference type="Google" id="ProtNLM"/>
    </source>
</evidence>
<accession>A0A1B8TTB8</accession>
<dbReference type="STRING" id="1774273.LPB03_12200"/>
<proteinExistence type="predicted"/>
<evidence type="ECO:0000313" key="1">
    <source>
        <dbReference type="EMBL" id="OBY62897.1"/>
    </source>
</evidence>
<reference evidence="2" key="1">
    <citation type="submission" date="2016-02" db="EMBL/GenBank/DDBJ databases">
        <authorList>
            <person name="Shin S.-K."/>
            <person name="Yi H."/>
            <person name="Kim E."/>
        </authorList>
    </citation>
    <scope>NUCLEOTIDE SEQUENCE [LARGE SCALE GENOMIC DNA]</scope>
    <source>
        <strain evidence="2">LPB0003</strain>
    </source>
</reference>
<dbReference type="PROSITE" id="PS51257">
    <property type="entry name" value="PROKAR_LIPOPROTEIN"/>
    <property type="match status" value="1"/>
</dbReference>
<dbReference type="KEGG" id="pob:LPB03_12200"/>
<gene>
    <name evidence="1" type="ORF">LPB3_12215</name>
</gene>
<keyword evidence="2" id="KW-1185">Reference proteome</keyword>
<dbReference type="AlphaFoldDB" id="A0A1B8TTB8"/>
<dbReference type="RefSeq" id="WP_065319874.1">
    <property type="nucleotide sequence ID" value="NZ_CP017477.1"/>
</dbReference>
<protein>
    <recommendedName>
        <fullName evidence="3">Lipocalin-like domain-containing protein</fullName>
    </recommendedName>
</protein>